<evidence type="ECO:0000313" key="2">
    <source>
        <dbReference type="Proteomes" id="UP000007523"/>
    </source>
</evidence>
<dbReference type="AlphaFoldDB" id="H6NGX3"/>
<reference evidence="1 2" key="1">
    <citation type="journal article" date="2012" name="J. Bacteriol.">
        <title>Complete Genome Sequence of Paenibacillus mucilaginosus 3016, a Bacterium Functional as Microbial Fertilizer.</title>
        <authorList>
            <person name="Ma M."/>
            <person name="Wang Z."/>
            <person name="Li L."/>
            <person name="Jiang X."/>
            <person name="Guan D."/>
            <person name="Cao F."/>
            <person name="Chen H."/>
            <person name="Wang X."/>
            <person name="Shen D."/>
            <person name="Du B."/>
            <person name="Li J."/>
        </authorList>
    </citation>
    <scope>NUCLEOTIDE SEQUENCE [LARGE SCALE GENOMIC DNA]</scope>
    <source>
        <strain evidence="1 2">3016</strain>
    </source>
</reference>
<name>H6NGX3_9BACL</name>
<dbReference type="EMBL" id="CP003235">
    <property type="protein sequence ID" value="AFC28415.1"/>
    <property type="molecule type" value="Genomic_DNA"/>
</dbReference>
<dbReference type="KEGG" id="pmq:PM3016_1490"/>
<gene>
    <name evidence="1" type="ORF">PM3016_1490</name>
</gene>
<dbReference type="STRING" id="1116391.PM3016_1490"/>
<evidence type="ECO:0000313" key="1">
    <source>
        <dbReference type="EMBL" id="AFC28415.1"/>
    </source>
</evidence>
<dbReference type="HOGENOM" id="CLU_2845657_0_0_9"/>
<accession>H6NGX3</accession>
<proteinExistence type="predicted"/>
<protein>
    <submittedName>
        <fullName evidence="1">Uncharacterized protein</fullName>
    </submittedName>
</protein>
<dbReference type="RefSeq" id="WP_014369017.1">
    <property type="nucleotide sequence ID" value="NC_016935.1"/>
</dbReference>
<sequence length="65" mass="7241">MRKVERNALQPGRLINVYYDLGGGEEMSVGHFREISIDILDEDSSAFIILEGINEGIMGINLECV</sequence>
<keyword evidence="2" id="KW-1185">Reference proteome</keyword>
<dbReference type="Proteomes" id="UP000007523">
    <property type="component" value="Chromosome"/>
</dbReference>
<organism evidence="1 2">
    <name type="scientific">Paenibacillus mucilaginosus 3016</name>
    <dbReference type="NCBI Taxonomy" id="1116391"/>
    <lineage>
        <taxon>Bacteria</taxon>
        <taxon>Bacillati</taxon>
        <taxon>Bacillota</taxon>
        <taxon>Bacilli</taxon>
        <taxon>Bacillales</taxon>
        <taxon>Paenibacillaceae</taxon>
        <taxon>Paenibacillus</taxon>
    </lineage>
</organism>